<feature type="compositionally biased region" description="Low complexity" evidence="1">
    <location>
        <begin position="320"/>
        <end position="334"/>
    </location>
</feature>
<protein>
    <submittedName>
        <fullName evidence="2">Uncharacterized protein</fullName>
    </submittedName>
</protein>
<dbReference type="PANTHER" id="PTHR37804:SF1">
    <property type="entry name" value="CDAA REGULATORY PROTEIN CDAR"/>
    <property type="match status" value="1"/>
</dbReference>
<reference evidence="3" key="2">
    <citation type="submission" date="2016-01" db="EMBL/GenBank/DDBJ databases">
        <title>Six Aerococcus type strain genome sequencing and assembly using PacBio and Illumina Hiseq.</title>
        <authorList>
            <person name="Carkaci D."/>
            <person name="Dargis R."/>
            <person name="Nielsen X.C."/>
            <person name="Skovgaard O."/>
            <person name="Fuursted K."/>
            <person name="Christensen J.J."/>
        </authorList>
    </citation>
    <scope>NUCLEOTIDE SEQUENCE [LARGE SCALE GENOMIC DNA]</scope>
    <source>
        <strain evidence="3">CCUG42038B</strain>
    </source>
</reference>
<name>A0A0X8FMH1_9LACT</name>
<proteinExistence type="predicted"/>
<accession>A0A0X8FMH1</accession>
<dbReference type="Gene3D" id="2.170.120.30">
    <property type="match status" value="1"/>
</dbReference>
<dbReference type="KEGG" id="auh:AWM75_04885"/>
<reference evidence="2 3" key="1">
    <citation type="journal article" date="2016" name="Genome Announc.">
        <title>Complete Genome Sequences of Aerococcus christensenii CCUG 28831T, Aerococcus sanguinicola CCUG 43001T, Aerococcus urinae CCUG 36881T, Aerococcus urinaeequi CCUG 28094T, Aerococcus urinaehominis CCUG 42038 BT, and Aerococcus viridans CCUG 4311T.</title>
        <authorList>
            <person name="Carkaci D."/>
            <person name="Dargis R."/>
            <person name="Nielsen X.C."/>
            <person name="Skovgaard O."/>
            <person name="Fuursted K."/>
            <person name="Christensen J.J."/>
        </authorList>
    </citation>
    <scope>NUCLEOTIDE SEQUENCE [LARGE SCALE GENOMIC DNA]</scope>
    <source>
        <strain evidence="2 3">CCUG42038B</strain>
    </source>
</reference>
<dbReference type="InterPro" id="IPR053154">
    <property type="entry name" value="c-di-AMP_regulator"/>
</dbReference>
<dbReference type="PANTHER" id="PTHR37804">
    <property type="entry name" value="CDAA REGULATORY PROTEIN CDAR"/>
    <property type="match status" value="1"/>
</dbReference>
<organism evidence="2 3">
    <name type="scientific">Aerococcus urinaehominis</name>
    <dbReference type="NCBI Taxonomy" id="128944"/>
    <lineage>
        <taxon>Bacteria</taxon>
        <taxon>Bacillati</taxon>
        <taxon>Bacillota</taxon>
        <taxon>Bacilli</taxon>
        <taxon>Lactobacillales</taxon>
        <taxon>Aerococcaceae</taxon>
        <taxon>Aerococcus</taxon>
    </lineage>
</organism>
<dbReference type="InterPro" id="IPR012505">
    <property type="entry name" value="YbbR"/>
</dbReference>
<dbReference type="RefSeq" id="WP_067978959.1">
    <property type="nucleotide sequence ID" value="NZ_CP014163.1"/>
</dbReference>
<evidence type="ECO:0000256" key="1">
    <source>
        <dbReference type="SAM" id="MobiDB-lite"/>
    </source>
</evidence>
<dbReference type="AlphaFoldDB" id="A0A0X8FMH1"/>
<evidence type="ECO:0000313" key="2">
    <source>
        <dbReference type="EMBL" id="AMB99367.1"/>
    </source>
</evidence>
<dbReference type="Pfam" id="PF07949">
    <property type="entry name" value="YbbR"/>
    <property type="match status" value="3"/>
</dbReference>
<feature type="region of interest" description="Disordered" evidence="1">
    <location>
        <begin position="315"/>
        <end position="340"/>
    </location>
</feature>
<dbReference type="OrthoDB" id="2139417at2"/>
<sequence>MNRIYENRSMLKLLSLVLALFLFIFVKAERYSDNPVAFFQNVSDNRTETVSNVPVYVQGNIEDYYVTGIPETANIELTGPSSLIRQTLESNEFKVQTEDLSQLGPGNHYIQLEVVNLPSELQYSVNPKNVSINIEVLESNHFDIAVNLDEGQIAEGYSLASYNLEPETVHIQAAASTMAKIASVTAKVNLPNNLSEDVTIDAPVLVSDSDGQLLDVNVEPARIKVRVNLNHPGTSIPIQTQAINQDNNYDYQLEIQSGNHAAVIGDQDAINQLDSVQALVDVGGIKEQTIVEAPIEVPAGVTTITPATVSVMVTPESKTESTNTGQSQSSNQNQEEAEGAANLPIESEAADQSLSAIIPTGLIRSLHQLFKQV</sequence>
<dbReference type="Proteomes" id="UP000062260">
    <property type="component" value="Chromosome"/>
</dbReference>
<gene>
    <name evidence="2" type="ORF">AWM75_04885</name>
</gene>
<dbReference type="STRING" id="128944.AWM75_04885"/>
<evidence type="ECO:0000313" key="3">
    <source>
        <dbReference type="Proteomes" id="UP000062260"/>
    </source>
</evidence>
<keyword evidence="3" id="KW-1185">Reference proteome</keyword>
<dbReference type="EMBL" id="CP014163">
    <property type="protein sequence ID" value="AMB99367.1"/>
    <property type="molecule type" value="Genomic_DNA"/>
</dbReference>
<dbReference type="Gene3D" id="2.170.120.40">
    <property type="entry name" value="YbbR-like domain"/>
    <property type="match status" value="2"/>
</dbReference>